<dbReference type="Pfam" id="PF04542">
    <property type="entry name" value="Sigma70_r2"/>
    <property type="match status" value="1"/>
</dbReference>
<dbReference type="PANTHER" id="PTHR43133:SF46">
    <property type="entry name" value="RNA POLYMERASE SIGMA-70 FACTOR ECF SUBFAMILY"/>
    <property type="match status" value="1"/>
</dbReference>
<evidence type="ECO:0000256" key="5">
    <source>
        <dbReference type="ARBA" id="ARBA00023163"/>
    </source>
</evidence>
<dbReference type="NCBIfam" id="TIGR02985">
    <property type="entry name" value="Sig70_bacteroi1"/>
    <property type="match status" value="1"/>
</dbReference>
<dbReference type="PANTHER" id="PTHR43133">
    <property type="entry name" value="RNA POLYMERASE ECF-TYPE SIGMA FACTO"/>
    <property type="match status" value="1"/>
</dbReference>
<dbReference type="InterPro" id="IPR013325">
    <property type="entry name" value="RNA_pol_sigma_r2"/>
</dbReference>
<keyword evidence="3 6" id="KW-0731">Sigma factor</keyword>
<dbReference type="NCBIfam" id="TIGR02937">
    <property type="entry name" value="sigma70-ECF"/>
    <property type="match status" value="1"/>
</dbReference>
<dbReference type="InterPro" id="IPR013249">
    <property type="entry name" value="RNA_pol_sigma70_r4_t2"/>
</dbReference>
<feature type="domain" description="RNA polymerase sigma factor 70 region 4 type 2" evidence="8">
    <location>
        <begin position="123"/>
        <end position="170"/>
    </location>
</feature>
<comment type="similarity">
    <text evidence="1 6">Belongs to the sigma-70 factor family. ECF subfamily.</text>
</comment>
<dbReference type="InterPro" id="IPR014327">
    <property type="entry name" value="RNA_pol_sigma70_bacteroid"/>
</dbReference>
<dbReference type="AlphaFoldDB" id="A0AA41Y8Q1"/>
<dbReference type="InterPro" id="IPR039425">
    <property type="entry name" value="RNA_pol_sigma-70-like"/>
</dbReference>
<dbReference type="GO" id="GO:0016987">
    <property type="term" value="F:sigma factor activity"/>
    <property type="evidence" value="ECO:0007669"/>
    <property type="project" value="UniProtKB-KW"/>
</dbReference>
<dbReference type="SUPFAM" id="SSF88659">
    <property type="entry name" value="Sigma3 and sigma4 domains of RNA polymerase sigma factors"/>
    <property type="match status" value="1"/>
</dbReference>
<feature type="domain" description="RNA polymerase sigma-70 region 2" evidence="7">
    <location>
        <begin position="25"/>
        <end position="90"/>
    </location>
</feature>
<dbReference type="SUPFAM" id="SSF88946">
    <property type="entry name" value="Sigma2 domain of RNA polymerase sigma factors"/>
    <property type="match status" value="1"/>
</dbReference>
<dbReference type="RefSeq" id="WP_282592537.1">
    <property type="nucleotide sequence ID" value="NZ_JAPAAF010000025.1"/>
</dbReference>
<gene>
    <name evidence="9" type="ORF">N2K84_14475</name>
</gene>
<dbReference type="EMBL" id="JAPAAF010000025">
    <property type="protein sequence ID" value="MCW0483945.1"/>
    <property type="molecule type" value="Genomic_DNA"/>
</dbReference>
<dbReference type="Gene3D" id="1.10.1740.10">
    <property type="match status" value="1"/>
</dbReference>
<name>A0AA41Y8Q1_9BACT</name>
<evidence type="ECO:0000259" key="7">
    <source>
        <dbReference type="Pfam" id="PF04542"/>
    </source>
</evidence>
<evidence type="ECO:0000313" key="9">
    <source>
        <dbReference type="EMBL" id="MCW0483945.1"/>
    </source>
</evidence>
<reference evidence="9" key="1">
    <citation type="submission" date="2022-10" db="EMBL/GenBank/DDBJ databases">
        <title>Gaoshiqiia sediminis gen. nov., sp. nov., isolated from coastal sediment.</title>
        <authorList>
            <person name="Yu W.X."/>
            <person name="Mu D.S."/>
            <person name="Du J.Z."/>
            <person name="Liang Y.Q."/>
        </authorList>
    </citation>
    <scope>NUCLEOTIDE SEQUENCE</scope>
    <source>
        <strain evidence="9">A06</strain>
    </source>
</reference>
<dbReference type="Proteomes" id="UP001163821">
    <property type="component" value="Unassembled WGS sequence"/>
</dbReference>
<dbReference type="InterPro" id="IPR013324">
    <property type="entry name" value="RNA_pol_sigma_r3/r4-like"/>
</dbReference>
<dbReference type="GO" id="GO:0003677">
    <property type="term" value="F:DNA binding"/>
    <property type="evidence" value="ECO:0007669"/>
    <property type="project" value="UniProtKB-KW"/>
</dbReference>
<accession>A0AA41Y8Q1</accession>
<keyword evidence="10" id="KW-1185">Reference proteome</keyword>
<protein>
    <recommendedName>
        <fullName evidence="6">RNA polymerase sigma factor</fullName>
    </recommendedName>
</protein>
<dbReference type="InterPro" id="IPR036388">
    <property type="entry name" value="WH-like_DNA-bd_sf"/>
</dbReference>
<evidence type="ECO:0000259" key="8">
    <source>
        <dbReference type="Pfam" id="PF08281"/>
    </source>
</evidence>
<evidence type="ECO:0000256" key="4">
    <source>
        <dbReference type="ARBA" id="ARBA00023125"/>
    </source>
</evidence>
<dbReference type="InterPro" id="IPR007627">
    <property type="entry name" value="RNA_pol_sigma70_r2"/>
</dbReference>
<keyword evidence="5 6" id="KW-0804">Transcription</keyword>
<evidence type="ECO:0000256" key="1">
    <source>
        <dbReference type="ARBA" id="ARBA00010641"/>
    </source>
</evidence>
<dbReference type="Gene3D" id="1.10.10.10">
    <property type="entry name" value="Winged helix-like DNA-binding domain superfamily/Winged helix DNA-binding domain"/>
    <property type="match status" value="1"/>
</dbReference>
<proteinExistence type="inferred from homology"/>
<dbReference type="InterPro" id="IPR014284">
    <property type="entry name" value="RNA_pol_sigma-70_dom"/>
</dbReference>
<evidence type="ECO:0000256" key="2">
    <source>
        <dbReference type="ARBA" id="ARBA00023015"/>
    </source>
</evidence>
<dbReference type="Pfam" id="PF08281">
    <property type="entry name" value="Sigma70_r4_2"/>
    <property type="match status" value="1"/>
</dbReference>
<dbReference type="InterPro" id="IPR000838">
    <property type="entry name" value="RNA_pol_sigma70_ECF_CS"/>
</dbReference>
<evidence type="ECO:0000256" key="6">
    <source>
        <dbReference type="RuleBase" id="RU000716"/>
    </source>
</evidence>
<keyword evidence="4 6" id="KW-0238">DNA-binding</keyword>
<organism evidence="9 10">
    <name type="scientific">Gaoshiqia sediminis</name>
    <dbReference type="NCBI Taxonomy" id="2986998"/>
    <lineage>
        <taxon>Bacteria</taxon>
        <taxon>Pseudomonadati</taxon>
        <taxon>Bacteroidota</taxon>
        <taxon>Bacteroidia</taxon>
        <taxon>Marinilabiliales</taxon>
        <taxon>Prolixibacteraceae</taxon>
        <taxon>Gaoshiqia</taxon>
    </lineage>
</organism>
<sequence length="193" mass="22607">MTPKKHDIELIRDFKSGNAGAFEKLFEIYHKRLYGFIFGLTKSKPDSEEIVQEAFVKVWENRNHYNEVYPFEAYLFKIAKNAFINHNRKQINRRIFEKNFEIFTEMTSNSADGQILFKETQLIVEAIINTMPPKRKEIFRLQKLEGLSRKEISQKLSISLVTIDSHLMKANQQFIAGLKKSGVLVTFILFVNI</sequence>
<evidence type="ECO:0000256" key="3">
    <source>
        <dbReference type="ARBA" id="ARBA00023082"/>
    </source>
</evidence>
<dbReference type="GO" id="GO:0006352">
    <property type="term" value="P:DNA-templated transcription initiation"/>
    <property type="evidence" value="ECO:0007669"/>
    <property type="project" value="InterPro"/>
</dbReference>
<evidence type="ECO:0000313" key="10">
    <source>
        <dbReference type="Proteomes" id="UP001163821"/>
    </source>
</evidence>
<dbReference type="PROSITE" id="PS01063">
    <property type="entry name" value="SIGMA70_ECF"/>
    <property type="match status" value="1"/>
</dbReference>
<keyword evidence="2 6" id="KW-0805">Transcription regulation</keyword>
<comment type="caution">
    <text evidence="9">The sequence shown here is derived from an EMBL/GenBank/DDBJ whole genome shotgun (WGS) entry which is preliminary data.</text>
</comment>